<evidence type="ECO:0000256" key="6">
    <source>
        <dbReference type="ARBA" id="ARBA00022989"/>
    </source>
</evidence>
<keyword evidence="7 8" id="KW-0472">Membrane</keyword>
<dbReference type="GO" id="GO:0022857">
    <property type="term" value="F:transmembrane transporter activity"/>
    <property type="evidence" value="ECO:0007669"/>
    <property type="project" value="InterPro"/>
</dbReference>
<accession>A0A0M6Y9M7</accession>
<dbReference type="InterPro" id="IPR037294">
    <property type="entry name" value="ABC_BtuC-like"/>
</dbReference>
<feature type="transmembrane region" description="Helical" evidence="8">
    <location>
        <begin position="115"/>
        <end position="136"/>
    </location>
</feature>
<dbReference type="EMBL" id="CXST01000004">
    <property type="protein sequence ID" value="CTQ46782.1"/>
    <property type="molecule type" value="Genomic_DNA"/>
</dbReference>
<feature type="transmembrane region" description="Helical" evidence="8">
    <location>
        <begin position="58"/>
        <end position="78"/>
    </location>
</feature>
<dbReference type="PANTHER" id="PTHR30472:SF27">
    <property type="entry name" value="PETROBACTIN IMPORT SYSTEM PERMEASE PROTEIN YCLN"/>
    <property type="match status" value="1"/>
</dbReference>
<dbReference type="Proteomes" id="UP000048926">
    <property type="component" value="Unassembled WGS sequence"/>
</dbReference>
<evidence type="ECO:0000256" key="2">
    <source>
        <dbReference type="ARBA" id="ARBA00007935"/>
    </source>
</evidence>
<dbReference type="PANTHER" id="PTHR30472">
    <property type="entry name" value="FERRIC ENTEROBACTIN TRANSPORT SYSTEM PERMEASE PROTEIN"/>
    <property type="match status" value="1"/>
</dbReference>
<dbReference type="GO" id="GO:0033214">
    <property type="term" value="P:siderophore-iron import into cell"/>
    <property type="evidence" value="ECO:0007669"/>
    <property type="project" value="TreeGrafter"/>
</dbReference>
<evidence type="ECO:0000256" key="8">
    <source>
        <dbReference type="SAM" id="Phobius"/>
    </source>
</evidence>
<feature type="transmembrane region" description="Helical" evidence="8">
    <location>
        <begin position="145"/>
        <end position="167"/>
    </location>
</feature>
<dbReference type="InterPro" id="IPR000522">
    <property type="entry name" value="ABC_transptr_permease_BtuC"/>
</dbReference>
<dbReference type="SUPFAM" id="SSF81345">
    <property type="entry name" value="ABC transporter involved in vitamin B12 uptake, BtuC"/>
    <property type="match status" value="1"/>
</dbReference>
<keyword evidence="6 8" id="KW-1133">Transmembrane helix</keyword>
<evidence type="ECO:0000313" key="9">
    <source>
        <dbReference type="EMBL" id="CTQ46782.1"/>
    </source>
</evidence>
<keyword evidence="3" id="KW-0813">Transport</keyword>
<feature type="transmembrane region" description="Helical" evidence="8">
    <location>
        <begin position="303"/>
        <end position="323"/>
    </location>
</feature>
<feature type="transmembrane region" description="Helical" evidence="8">
    <location>
        <begin position="187"/>
        <end position="208"/>
    </location>
</feature>
<keyword evidence="10" id="KW-1185">Reference proteome</keyword>
<name>A0A0M6Y9M7_9HYPH</name>
<evidence type="ECO:0000256" key="7">
    <source>
        <dbReference type="ARBA" id="ARBA00023136"/>
    </source>
</evidence>
<reference evidence="10" key="1">
    <citation type="submission" date="2015-07" db="EMBL/GenBank/DDBJ databases">
        <authorList>
            <person name="Rodrigo-Torres Lidia"/>
            <person name="Arahal R.David."/>
        </authorList>
    </citation>
    <scope>NUCLEOTIDE SEQUENCE [LARGE SCALE GENOMIC DNA]</scope>
    <source>
        <strain evidence="10">CECT 4801</strain>
    </source>
</reference>
<keyword evidence="4" id="KW-1003">Cell membrane</keyword>
<evidence type="ECO:0000256" key="3">
    <source>
        <dbReference type="ARBA" id="ARBA00022448"/>
    </source>
</evidence>
<comment type="similarity">
    <text evidence="2">Belongs to the binding-protein-dependent transport system permease family. FecCD subfamily.</text>
</comment>
<organism evidence="9 10">
    <name type="scientific">Roseibium aggregatum</name>
    <dbReference type="NCBI Taxonomy" id="187304"/>
    <lineage>
        <taxon>Bacteria</taxon>
        <taxon>Pseudomonadati</taxon>
        <taxon>Pseudomonadota</taxon>
        <taxon>Alphaproteobacteria</taxon>
        <taxon>Hyphomicrobiales</taxon>
        <taxon>Stappiaceae</taxon>
        <taxon>Roseibium</taxon>
    </lineage>
</organism>
<dbReference type="RefSeq" id="WP_055660849.1">
    <property type="nucleotide sequence ID" value="NZ_CXST01000004.1"/>
</dbReference>
<evidence type="ECO:0000256" key="1">
    <source>
        <dbReference type="ARBA" id="ARBA00004651"/>
    </source>
</evidence>
<gene>
    <name evidence="9" type="primary">fecD_1</name>
    <name evidence="9" type="ORF">LAL4801_05241</name>
</gene>
<keyword evidence="5 8" id="KW-0812">Transmembrane</keyword>
<dbReference type="Gene3D" id="1.10.3470.10">
    <property type="entry name" value="ABC transporter involved in vitamin B12 uptake, BtuC"/>
    <property type="match status" value="1"/>
</dbReference>
<dbReference type="AlphaFoldDB" id="A0A0M6Y9M7"/>
<feature type="transmembrane region" description="Helical" evidence="8">
    <location>
        <begin position="90"/>
        <end position="109"/>
    </location>
</feature>
<evidence type="ECO:0000256" key="4">
    <source>
        <dbReference type="ARBA" id="ARBA00022475"/>
    </source>
</evidence>
<evidence type="ECO:0000313" key="10">
    <source>
        <dbReference type="Proteomes" id="UP000048926"/>
    </source>
</evidence>
<dbReference type="GO" id="GO:0005886">
    <property type="term" value="C:plasma membrane"/>
    <property type="evidence" value="ECO:0007669"/>
    <property type="project" value="UniProtKB-SubCell"/>
</dbReference>
<sequence length="329" mass="34649">MRLNVRRFPSSAQIWFCAVVGLLTALSLASLAIGAADLGIVELLQSKEGLELFLISRVPRTCAAILSGASLAVAGVIMQMLARNRFVEPATAGTGECAALGLLIVTLLMPSGSVFLKMAISCCAAFGGTAIFLALVQKLPPAQPLLMPLTGIIYGGVIAAVTTFIAYENDLVQYLGIWMHGEFSGVLQGRYELLWASGLVALAAYLYADRFTIAGLGRDAAIGLGLNYRHVLIVGLGIVALITSFTVITVGMLPFVGLVVPNIVSRFHGDNARRTLPLVALTGGTLVLASDLAGRLLRYPYEIPAATVFGAVGTGVFLWLLFARPANAR</sequence>
<comment type="subcellular location">
    <subcellularLocation>
        <location evidence="1">Cell membrane</location>
        <topology evidence="1">Multi-pass membrane protein</topology>
    </subcellularLocation>
</comment>
<proteinExistence type="inferred from homology"/>
<protein>
    <submittedName>
        <fullName evidence="9">Iron(III) dicitrate transport system permease protein FecD</fullName>
    </submittedName>
</protein>
<evidence type="ECO:0000256" key="5">
    <source>
        <dbReference type="ARBA" id="ARBA00022692"/>
    </source>
</evidence>
<dbReference type="Pfam" id="PF01032">
    <property type="entry name" value="FecCD"/>
    <property type="match status" value="1"/>
</dbReference>
<dbReference type="CDD" id="cd06550">
    <property type="entry name" value="TM_ABC_iron-siderophores_like"/>
    <property type="match status" value="1"/>
</dbReference>